<dbReference type="Gene3D" id="3.40.50.150">
    <property type="entry name" value="Vaccinia Virus protein VP39"/>
    <property type="match status" value="1"/>
</dbReference>
<organism evidence="3 4">
    <name type="scientific">Frankia alni (strain DSM 45986 / CECT 9034 / ACN14a)</name>
    <dbReference type="NCBI Taxonomy" id="326424"/>
    <lineage>
        <taxon>Bacteria</taxon>
        <taxon>Bacillati</taxon>
        <taxon>Actinomycetota</taxon>
        <taxon>Actinomycetes</taxon>
        <taxon>Frankiales</taxon>
        <taxon>Frankiaceae</taxon>
        <taxon>Frankia</taxon>
    </lineage>
</organism>
<dbReference type="GO" id="GO:0016740">
    <property type="term" value="F:transferase activity"/>
    <property type="evidence" value="ECO:0007669"/>
    <property type="project" value="UniProtKB-KW"/>
</dbReference>
<keyword evidence="4" id="KW-1185">Reference proteome</keyword>
<dbReference type="eggNOG" id="COG4976">
    <property type="taxonomic scope" value="Bacteria"/>
</dbReference>
<dbReference type="AlphaFoldDB" id="Q0RIG4"/>
<dbReference type="PANTHER" id="PTHR43861">
    <property type="entry name" value="TRANS-ACONITATE 2-METHYLTRANSFERASE-RELATED"/>
    <property type="match status" value="1"/>
</dbReference>
<dbReference type="KEGG" id="fal:FRAAL4063"/>
<dbReference type="Proteomes" id="UP000000657">
    <property type="component" value="Chromosome"/>
</dbReference>
<dbReference type="SUPFAM" id="SSF53335">
    <property type="entry name" value="S-adenosyl-L-methionine-dependent methyltransferases"/>
    <property type="match status" value="1"/>
</dbReference>
<dbReference type="HOGENOM" id="CLU_1041106_0_0_11"/>
<accession>Q0RIG4</accession>
<sequence>MRAGRGGETYDMRTDAGDSGDLLDGRDPAEPPTSAVPAAEAGFAEHYPAFTDRFRGSEEEISRRLEVYLPDVDRFVAGGGVLDLGPGRGEWLLMLAARGVDAVGVDADPTFAAAARARGLRVEVGDILDHLRTVGDATLDLVTAFHVVEHLATDELLAVLAQAGRALRPGGGLILETPDPTNLAMGACNFYLDPTHRRPLPPALTEFLVTTSGFTGTEIRRLHPREQVDLSTLRLDGVDEATARLVGAALTSALFGPQDYAVVAVAA</sequence>
<name>Q0RIG4_FRAAA</name>
<protein>
    <submittedName>
        <fullName evidence="3">Uncharacterized protein</fullName>
    </submittedName>
</protein>
<keyword evidence="1" id="KW-0808">Transferase</keyword>
<evidence type="ECO:0000256" key="2">
    <source>
        <dbReference type="SAM" id="MobiDB-lite"/>
    </source>
</evidence>
<dbReference type="CDD" id="cd02440">
    <property type="entry name" value="AdoMet_MTases"/>
    <property type="match status" value="1"/>
</dbReference>
<dbReference type="EMBL" id="CT573213">
    <property type="protein sequence ID" value="CAJ62705.1"/>
    <property type="molecule type" value="Genomic_DNA"/>
</dbReference>
<dbReference type="STRING" id="326424.FRAAL4063"/>
<dbReference type="Pfam" id="PF13489">
    <property type="entry name" value="Methyltransf_23"/>
    <property type="match status" value="1"/>
</dbReference>
<reference evidence="3 4" key="1">
    <citation type="journal article" date="2007" name="Genome Res.">
        <title>Genome characteristics of facultatively symbiotic Frankia sp. strains reflect host range and host plant biogeography.</title>
        <authorList>
            <person name="Normand P."/>
            <person name="Lapierre P."/>
            <person name="Tisa L.S."/>
            <person name="Gogarten J.P."/>
            <person name="Alloisio N."/>
            <person name="Bagnarol E."/>
            <person name="Bassi C.A."/>
            <person name="Berry A.M."/>
            <person name="Bickhart D.M."/>
            <person name="Choisne N."/>
            <person name="Couloux A."/>
            <person name="Cournoyer B."/>
            <person name="Cruveiller S."/>
            <person name="Daubin V."/>
            <person name="Demange N."/>
            <person name="Francino M.P."/>
            <person name="Goltsman E."/>
            <person name="Huang Y."/>
            <person name="Kopp O.R."/>
            <person name="Labarre L."/>
            <person name="Lapidus A."/>
            <person name="Lavire C."/>
            <person name="Marechal J."/>
            <person name="Martinez M."/>
            <person name="Mastronunzio J.E."/>
            <person name="Mullin B.C."/>
            <person name="Niemann J."/>
            <person name="Pujic P."/>
            <person name="Rawnsley T."/>
            <person name="Rouy Z."/>
            <person name="Schenowitz C."/>
            <person name="Sellstedt A."/>
            <person name="Tavares F."/>
            <person name="Tomkins J.P."/>
            <person name="Vallenet D."/>
            <person name="Valverde C."/>
            <person name="Wall L.G."/>
            <person name="Wang Y."/>
            <person name="Medigue C."/>
            <person name="Benson D.R."/>
        </authorList>
    </citation>
    <scope>NUCLEOTIDE SEQUENCE [LARGE SCALE GENOMIC DNA]</scope>
    <source>
        <strain evidence="4">DSM 45986 / CECT 9034 / ACN14a</strain>
    </source>
</reference>
<dbReference type="InterPro" id="IPR029063">
    <property type="entry name" value="SAM-dependent_MTases_sf"/>
</dbReference>
<evidence type="ECO:0000256" key="1">
    <source>
        <dbReference type="ARBA" id="ARBA00022679"/>
    </source>
</evidence>
<evidence type="ECO:0000313" key="3">
    <source>
        <dbReference type="EMBL" id="CAJ62705.1"/>
    </source>
</evidence>
<evidence type="ECO:0000313" key="4">
    <source>
        <dbReference type="Proteomes" id="UP000000657"/>
    </source>
</evidence>
<feature type="region of interest" description="Disordered" evidence="2">
    <location>
        <begin position="1"/>
        <end position="35"/>
    </location>
</feature>
<dbReference type="PANTHER" id="PTHR43861:SF3">
    <property type="entry name" value="PUTATIVE (AFU_ORTHOLOGUE AFUA_2G14390)-RELATED"/>
    <property type="match status" value="1"/>
</dbReference>
<gene>
    <name evidence="3" type="ordered locus">FRAAL4063</name>
</gene>
<proteinExistence type="predicted"/>